<keyword evidence="2" id="KW-1185">Reference proteome</keyword>
<evidence type="ECO:0000313" key="1">
    <source>
        <dbReference type="EMBL" id="KAK9157346.1"/>
    </source>
</evidence>
<proteinExistence type="predicted"/>
<sequence length="267" mass="31413">MFADETLLFCKANEHNLVEIMKILQVYAGISVQHINEEKSSVHFGRNVSTVLQRHLKEKIHFQRFKGLGRYLGVQLVEGQTRKQQFEGLVEKLMHRTLTWRERLLSPGGNEIVLKAIAQTMPNHQMSMFLLPKSILQAIVHTMVRFWWSSSKKDRGIHWCEWSKILKAKACGGLGFRDLEIFNYSFLAKQVWRLWKGESPLLLLQFLKSKYFVEGDLMTARLRNKPSWAWRNFLKGRQVLQQGLRWRVGNGQNTKIWDDFGWQGRKE</sequence>
<dbReference type="PANTHER" id="PTHR33116:SF86">
    <property type="entry name" value="REVERSE TRANSCRIPTASE DOMAIN-CONTAINING PROTEIN"/>
    <property type="match status" value="1"/>
</dbReference>
<comment type="caution">
    <text evidence="1">The sequence shown here is derived from an EMBL/GenBank/DDBJ whole genome shotgun (WGS) entry which is preliminary data.</text>
</comment>
<evidence type="ECO:0008006" key="3">
    <source>
        <dbReference type="Google" id="ProtNLM"/>
    </source>
</evidence>
<protein>
    <recommendedName>
        <fullName evidence="3">Reverse transcriptase domain-containing protein</fullName>
    </recommendedName>
</protein>
<dbReference type="Proteomes" id="UP001419268">
    <property type="component" value="Unassembled WGS sequence"/>
</dbReference>
<dbReference type="EMBL" id="JBBNAG010000002">
    <property type="protein sequence ID" value="KAK9157346.1"/>
    <property type="molecule type" value="Genomic_DNA"/>
</dbReference>
<gene>
    <name evidence="1" type="ORF">Scep_003920</name>
</gene>
<dbReference type="AlphaFoldDB" id="A0AAP0PYI6"/>
<name>A0AAP0PYI6_9MAGN</name>
<dbReference type="PANTHER" id="PTHR33116">
    <property type="entry name" value="REVERSE TRANSCRIPTASE ZINC-BINDING DOMAIN-CONTAINING PROTEIN-RELATED-RELATED"/>
    <property type="match status" value="1"/>
</dbReference>
<evidence type="ECO:0000313" key="2">
    <source>
        <dbReference type="Proteomes" id="UP001419268"/>
    </source>
</evidence>
<organism evidence="1 2">
    <name type="scientific">Stephania cephalantha</name>
    <dbReference type="NCBI Taxonomy" id="152367"/>
    <lineage>
        <taxon>Eukaryota</taxon>
        <taxon>Viridiplantae</taxon>
        <taxon>Streptophyta</taxon>
        <taxon>Embryophyta</taxon>
        <taxon>Tracheophyta</taxon>
        <taxon>Spermatophyta</taxon>
        <taxon>Magnoliopsida</taxon>
        <taxon>Ranunculales</taxon>
        <taxon>Menispermaceae</taxon>
        <taxon>Menispermoideae</taxon>
        <taxon>Cissampelideae</taxon>
        <taxon>Stephania</taxon>
    </lineage>
</organism>
<accession>A0AAP0PYI6</accession>
<reference evidence="1 2" key="1">
    <citation type="submission" date="2024-01" db="EMBL/GenBank/DDBJ databases">
        <title>Genome assemblies of Stephania.</title>
        <authorList>
            <person name="Yang L."/>
        </authorList>
    </citation>
    <scope>NUCLEOTIDE SEQUENCE [LARGE SCALE GENOMIC DNA]</scope>
    <source>
        <strain evidence="1">JXDWG</strain>
        <tissue evidence="1">Leaf</tissue>
    </source>
</reference>